<feature type="region of interest" description="Disordered" evidence="1">
    <location>
        <begin position="165"/>
        <end position="186"/>
    </location>
</feature>
<evidence type="ECO:0000256" key="1">
    <source>
        <dbReference type="SAM" id="MobiDB-lite"/>
    </source>
</evidence>
<evidence type="ECO:0000259" key="2">
    <source>
        <dbReference type="PROSITE" id="PS50234"/>
    </source>
</evidence>
<feature type="domain" description="VWFA" evidence="2">
    <location>
        <begin position="1"/>
        <end position="80"/>
    </location>
</feature>
<gene>
    <name evidence="3" type="ORF">AV530_011671</name>
</gene>
<dbReference type="InterPro" id="IPR028994">
    <property type="entry name" value="Integrin_alpha_N"/>
</dbReference>
<name>A0A1V4K0E8_PATFA</name>
<dbReference type="GO" id="GO:0033627">
    <property type="term" value="P:cell adhesion mediated by integrin"/>
    <property type="evidence" value="ECO:0007669"/>
    <property type="project" value="TreeGrafter"/>
</dbReference>
<reference evidence="3 4" key="1">
    <citation type="submission" date="2016-02" db="EMBL/GenBank/DDBJ databases">
        <title>Band-tailed pigeon sequencing and assembly.</title>
        <authorList>
            <person name="Soares A.E."/>
            <person name="Novak B.J."/>
            <person name="Rice E.S."/>
            <person name="O'Connell B."/>
            <person name="Chang D."/>
            <person name="Weber S."/>
            <person name="Shapiro B."/>
        </authorList>
    </citation>
    <scope>NUCLEOTIDE SEQUENCE [LARGE SCALE GENOMIC DNA]</scope>
    <source>
        <strain evidence="3">BTP2013</strain>
        <tissue evidence="3">Blood</tissue>
    </source>
</reference>
<evidence type="ECO:0000313" key="4">
    <source>
        <dbReference type="Proteomes" id="UP000190648"/>
    </source>
</evidence>
<dbReference type="Gene3D" id="3.40.50.410">
    <property type="entry name" value="von Willebrand factor, type A domain"/>
    <property type="match status" value="1"/>
</dbReference>
<dbReference type="PANTHER" id="PTHR23220:SF26">
    <property type="entry name" value="INTEGRIN ALPHA-10"/>
    <property type="match status" value="1"/>
</dbReference>
<dbReference type="SUPFAM" id="SSF69318">
    <property type="entry name" value="Integrin alpha N-terminal domain"/>
    <property type="match status" value="1"/>
</dbReference>
<dbReference type="Gene3D" id="2.130.10.130">
    <property type="entry name" value="Integrin alpha, N-terminal"/>
    <property type="match status" value="1"/>
</dbReference>
<dbReference type="GO" id="GO:0005178">
    <property type="term" value="F:integrin binding"/>
    <property type="evidence" value="ECO:0007669"/>
    <property type="project" value="TreeGrafter"/>
</dbReference>
<dbReference type="EMBL" id="LSYS01005223">
    <property type="protein sequence ID" value="OPJ77861.1"/>
    <property type="molecule type" value="Genomic_DNA"/>
</dbReference>
<protein>
    <recommendedName>
        <fullName evidence="2">VWFA domain-containing protein</fullName>
    </recommendedName>
</protein>
<dbReference type="AlphaFoldDB" id="A0A1V4K0E8"/>
<proteinExistence type="predicted"/>
<dbReference type="PANTHER" id="PTHR23220">
    <property type="entry name" value="INTEGRIN ALPHA"/>
    <property type="match status" value="1"/>
</dbReference>
<evidence type="ECO:0000313" key="3">
    <source>
        <dbReference type="EMBL" id="OPJ77861.1"/>
    </source>
</evidence>
<dbReference type="STRING" id="372326.A0A1V4K0E8"/>
<dbReference type="GO" id="GO:0007229">
    <property type="term" value="P:integrin-mediated signaling pathway"/>
    <property type="evidence" value="ECO:0007669"/>
    <property type="project" value="TreeGrafter"/>
</dbReference>
<dbReference type="SUPFAM" id="SSF53300">
    <property type="entry name" value="vWA-like"/>
    <property type="match status" value="1"/>
</dbReference>
<dbReference type="GO" id="GO:0098609">
    <property type="term" value="P:cell-cell adhesion"/>
    <property type="evidence" value="ECO:0007669"/>
    <property type="project" value="TreeGrafter"/>
</dbReference>
<keyword evidence="4" id="KW-1185">Reference proteome</keyword>
<dbReference type="GO" id="GO:0007160">
    <property type="term" value="P:cell-matrix adhesion"/>
    <property type="evidence" value="ECO:0007669"/>
    <property type="project" value="TreeGrafter"/>
</dbReference>
<dbReference type="PROSITE" id="PS50234">
    <property type="entry name" value="VWFA"/>
    <property type="match status" value="1"/>
</dbReference>
<feature type="compositionally biased region" description="Gly residues" evidence="1">
    <location>
        <begin position="165"/>
        <end position="178"/>
    </location>
</feature>
<dbReference type="InterPro" id="IPR036465">
    <property type="entry name" value="vWFA_dom_sf"/>
</dbReference>
<dbReference type="GO" id="GO:0009897">
    <property type="term" value="C:external side of plasma membrane"/>
    <property type="evidence" value="ECO:0007669"/>
    <property type="project" value="TreeGrafter"/>
</dbReference>
<comment type="caution">
    <text evidence="3">The sequence shown here is derived from an EMBL/GenBank/DDBJ whole genome shotgun (WGS) entry which is preliminary data.</text>
</comment>
<dbReference type="Pfam" id="PF00092">
    <property type="entry name" value="VWA"/>
    <property type="match status" value="1"/>
</dbReference>
<dbReference type="Proteomes" id="UP000190648">
    <property type="component" value="Unassembled WGS sequence"/>
</dbReference>
<dbReference type="GO" id="GO:0008305">
    <property type="term" value="C:integrin complex"/>
    <property type="evidence" value="ECO:0007669"/>
    <property type="project" value="TreeGrafter"/>
</dbReference>
<accession>A0A1V4K0E8</accession>
<dbReference type="InterPro" id="IPR002035">
    <property type="entry name" value="VWF_A"/>
</dbReference>
<sequence length="186" mass="20341">MIVVTDGESHDGEELPAALAECDKRNVTRYAIAVLGHYLRRQQDPEDFIREIKSIASDPDEKYFFNVTDEAALNDIVDALGDRIFSLEGTPGHNASSFELEMSQIGFSVHPLEDGLLFGTVGAYDWEGAVLEESGRGRIVPPRSQLRPHFPPRLKNHAAYLGTGVSPGRGCPRGGGRPRGVLRDLG</sequence>
<organism evidence="3 4">
    <name type="scientific">Patagioenas fasciata monilis</name>
    <dbReference type="NCBI Taxonomy" id="372326"/>
    <lineage>
        <taxon>Eukaryota</taxon>
        <taxon>Metazoa</taxon>
        <taxon>Chordata</taxon>
        <taxon>Craniata</taxon>
        <taxon>Vertebrata</taxon>
        <taxon>Euteleostomi</taxon>
        <taxon>Archelosauria</taxon>
        <taxon>Archosauria</taxon>
        <taxon>Dinosauria</taxon>
        <taxon>Saurischia</taxon>
        <taxon>Theropoda</taxon>
        <taxon>Coelurosauria</taxon>
        <taxon>Aves</taxon>
        <taxon>Neognathae</taxon>
        <taxon>Neoaves</taxon>
        <taxon>Columbimorphae</taxon>
        <taxon>Columbiformes</taxon>
        <taxon>Columbidae</taxon>
        <taxon>Patagioenas</taxon>
    </lineage>
</organism>
<dbReference type="OrthoDB" id="5317514at2759"/>